<evidence type="ECO:0000313" key="6">
    <source>
        <dbReference type="Proteomes" id="UP001157353"/>
    </source>
</evidence>
<dbReference type="InterPro" id="IPR012893">
    <property type="entry name" value="HipA-like_C"/>
</dbReference>
<keyword evidence="3" id="KW-0418">Kinase</keyword>
<protein>
    <submittedName>
        <fullName evidence="5">Toxin HipA</fullName>
    </submittedName>
</protein>
<accession>A0ABQ6DVC1</accession>
<sequence length="476" mass="53938">MCAIWLRILKKWRFMSNILHINKLIGRKMDKLTIQAFFDACWHDIAEIGFPEKDGDSYTVTRLEYNFDYAITQMGKSDHRAVSINYPVILLGEDCNRGWLKFIDDIMPSGASRRYWVTLKGIGDMPILVQNYILLKYGTISPVGNLRVKESVAELKELTGIAPKRFSIDEVINRDVDFLNYAQSRGAAAGGATGAGGEAPKLLLRCSKDKKVWIDTFQDDETVGDGHYLVKFPRNRKSQIDCDILRAEYHYYHELEAMGLDTISTEDMWLFEGDKYPSLWLPRFDVAVSQEGHVTRNGMESVYSILQEPAGKMLGHIDCIRRLISIINGSSMMEDNAFDVENFVIEWVRRDLLNIIFGNSDNHGRNTSFLKDETGIRLSPIYDFAPMKADSEGVIRTITWGEPFESGGTFDFSAIADAVSEFVDRGHLLSELKFTAQQLSGLKQRLVDRGVPGSITGMPGFGFDYIEHKLTMWGLL</sequence>
<keyword evidence="6" id="KW-1185">Reference proteome</keyword>
<name>A0ABQ6DVC1_9GAMM</name>
<evidence type="ECO:0000313" key="5">
    <source>
        <dbReference type="EMBL" id="GLS88958.1"/>
    </source>
</evidence>
<dbReference type="Pfam" id="PF07804">
    <property type="entry name" value="HipA_C"/>
    <property type="match status" value="1"/>
</dbReference>
<evidence type="ECO:0000256" key="3">
    <source>
        <dbReference type="ARBA" id="ARBA00022777"/>
    </source>
</evidence>
<evidence type="ECO:0000256" key="1">
    <source>
        <dbReference type="ARBA" id="ARBA00010164"/>
    </source>
</evidence>
<organism evidence="5 6">
    <name type="scientific">Psychromonas marina</name>
    <dbReference type="NCBI Taxonomy" id="88364"/>
    <lineage>
        <taxon>Bacteria</taxon>
        <taxon>Pseudomonadati</taxon>
        <taxon>Pseudomonadota</taxon>
        <taxon>Gammaproteobacteria</taxon>
        <taxon>Alteromonadales</taxon>
        <taxon>Psychromonadaceae</taxon>
        <taxon>Psychromonas</taxon>
    </lineage>
</organism>
<dbReference type="InterPro" id="IPR052028">
    <property type="entry name" value="HipA_Ser/Thr_kinase"/>
</dbReference>
<dbReference type="Proteomes" id="UP001157353">
    <property type="component" value="Unassembled WGS sequence"/>
</dbReference>
<reference evidence="6" key="1">
    <citation type="journal article" date="2019" name="Int. J. Syst. Evol. Microbiol.">
        <title>The Global Catalogue of Microorganisms (GCM) 10K type strain sequencing project: providing services to taxonomists for standard genome sequencing and annotation.</title>
        <authorList>
            <consortium name="The Broad Institute Genomics Platform"/>
            <consortium name="The Broad Institute Genome Sequencing Center for Infectious Disease"/>
            <person name="Wu L."/>
            <person name="Ma J."/>
        </authorList>
    </citation>
    <scope>NUCLEOTIDE SEQUENCE [LARGE SCALE GENOMIC DNA]</scope>
    <source>
        <strain evidence="6">NBRC 103166</strain>
    </source>
</reference>
<dbReference type="InterPro" id="IPR016869">
    <property type="entry name" value="UCP028135_HipA-like"/>
</dbReference>
<comment type="similarity">
    <text evidence="1">Belongs to the HipA Ser/Thr kinase family.</text>
</comment>
<comment type="caution">
    <text evidence="5">The sequence shown here is derived from an EMBL/GenBank/DDBJ whole genome shotgun (WGS) entry which is preliminary data.</text>
</comment>
<keyword evidence="2" id="KW-0808">Transferase</keyword>
<dbReference type="EMBL" id="BSPQ01000001">
    <property type="protein sequence ID" value="GLS88958.1"/>
    <property type="molecule type" value="Genomic_DNA"/>
</dbReference>
<gene>
    <name evidence="5" type="ORF">GCM10007916_00250</name>
</gene>
<dbReference type="PANTHER" id="PTHR37419:SF8">
    <property type="entry name" value="TOXIN YJJJ"/>
    <property type="match status" value="1"/>
</dbReference>
<dbReference type="PIRSF" id="PIRSF028135">
    <property type="entry name" value="UCP028135_HipA-like"/>
    <property type="match status" value="1"/>
</dbReference>
<evidence type="ECO:0000259" key="4">
    <source>
        <dbReference type="Pfam" id="PF07804"/>
    </source>
</evidence>
<evidence type="ECO:0000256" key="2">
    <source>
        <dbReference type="ARBA" id="ARBA00022679"/>
    </source>
</evidence>
<feature type="domain" description="HipA-like C-terminal" evidence="4">
    <location>
        <begin position="195"/>
        <end position="390"/>
    </location>
</feature>
<dbReference type="PANTHER" id="PTHR37419">
    <property type="entry name" value="SERINE/THREONINE-PROTEIN KINASE TOXIN HIPA"/>
    <property type="match status" value="1"/>
</dbReference>
<proteinExistence type="inferred from homology"/>